<gene>
    <name evidence="1" type="ORF">bsdE14_02310</name>
</gene>
<dbReference type="EMBL" id="BRXR01000001">
    <property type="protein sequence ID" value="GLC28821.1"/>
    <property type="molecule type" value="Genomic_DNA"/>
</dbReference>
<evidence type="ECO:0000313" key="1">
    <source>
        <dbReference type="EMBL" id="GLC28821.1"/>
    </source>
</evidence>
<comment type="caution">
    <text evidence="1">The sequence shown here is derived from an EMBL/GenBank/DDBJ whole genome shotgun (WGS) entry which is preliminary data.</text>
</comment>
<proteinExistence type="predicted"/>
<organism evidence="1 2">
    <name type="scientific">Clostridium omnivorum</name>
    <dbReference type="NCBI Taxonomy" id="1604902"/>
    <lineage>
        <taxon>Bacteria</taxon>
        <taxon>Bacillati</taxon>
        <taxon>Bacillota</taxon>
        <taxon>Clostridia</taxon>
        <taxon>Eubacteriales</taxon>
        <taxon>Clostridiaceae</taxon>
        <taxon>Clostridium</taxon>
    </lineage>
</organism>
<accession>A0ABQ5N0W6</accession>
<dbReference type="Proteomes" id="UP001208567">
    <property type="component" value="Unassembled WGS sequence"/>
</dbReference>
<keyword evidence="2" id="KW-1185">Reference proteome</keyword>
<reference evidence="1 2" key="1">
    <citation type="journal article" date="2024" name="Int. J. Syst. Evol. Microbiol.">
        <title>Clostridium omnivorum sp. nov., isolated from anoxic soil under the treatment of reductive soil disinfestation.</title>
        <authorList>
            <person name="Ueki A."/>
            <person name="Tonouchi A."/>
            <person name="Kaku N."/>
            <person name="Honma S."/>
            <person name="Ueki K."/>
        </authorList>
    </citation>
    <scope>NUCLEOTIDE SEQUENCE [LARGE SCALE GENOMIC DNA]</scope>
    <source>
        <strain evidence="1 2">E14</strain>
    </source>
</reference>
<sequence>MKKSPLMKCGHRANSTDENDNPICGLCSRNHEGYNKRATRKWDGRKARCPFCNIIKDSSADLPLFCYKPDEEYDSYYCGCKD</sequence>
<name>A0ABQ5N0W6_9CLOT</name>
<protein>
    <submittedName>
        <fullName evidence="1">Uncharacterized protein</fullName>
    </submittedName>
</protein>
<dbReference type="RefSeq" id="WP_264848090.1">
    <property type="nucleotide sequence ID" value="NZ_BRXR01000001.1"/>
</dbReference>
<evidence type="ECO:0000313" key="2">
    <source>
        <dbReference type="Proteomes" id="UP001208567"/>
    </source>
</evidence>